<protein>
    <submittedName>
        <fullName evidence="2">Uncharacterized protein</fullName>
    </submittedName>
</protein>
<proteinExistence type="predicted"/>
<evidence type="ECO:0000313" key="2">
    <source>
        <dbReference type="WBParaSite" id="nRc.2.0.1.t38086-RA"/>
    </source>
</evidence>
<name>A0A915KJA0_ROMCU</name>
<reference evidence="2" key="1">
    <citation type="submission" date="2022-11" db="UniProtKB">
        <authorList>
            <consortium name="WormBaseParasite"/>
        </authorList>
    </citation>
    <scope>IDENTIFICATION</scope>
</reference>
<dbReference type="WBParaSite" id="nRc.2.0.1.t38086-RA">
    <property type="protein sequence ID" value="nRc.2.0.1.t38086-RA"/>
    <property type="gene ID" value="nRc.2.0.1.g38086"/>
</dbReference>
<sequence>MTTPLTTSTSSADEPPLYRESINVNERYVRWAEQQPHKNDLSFACDTRSSCQNAPIKVTSPSKPPFL</sequence>
<dbReference type="AlphaFoldDB" id="A0A915KJA0"/>
<organism evidence="1 2">
    <name type="scientific">Romanomermis culicivorax</name>
    <name type="common">Nematode worm</name>
    <dbReference type="NCBI Taxonomy" id="13658"/>
    <lineage>
        <taxon>Eukaryota</taxon>
        <taxon>Metazoa</taxon>
        <taxon>Ecdysozoa</taxon>
        <taxon>Nematoda</taxon>
        <taxon>Enoplea</taxon>
        <taxon>Dorylaimia</taxon>
        <taxon>Mermithida</taxon>
        <taxon>Mermithoidea</taxon>
        <taxon>Mermithidae</taxon>
        <taxon>Romanomermis</taxon>
    </lineage>
</organism>
<keyword evidence="1" id="KW-1185">Reference proteome</keyword>
<accession>A0A915KJA0</accession>
<dbReference type="Proteomes" id="UP000887565">
    <property type="component" value="Unplaced"/>
</dbReference>
<evidence type="ECO:0000313" key="1">
    <source>
        <dbReference type="Proteomes" id="UP000887565"/>
    </source>
</evidence>